<dbReference type="Gramene" id="TuG1812G0500004246.01.T01">
    <property type="protein sequence ID" value="TuG1812G0500004246.01.T01"/>
    <property type="gene ID" value="TuG1812G0500004246.01"/>
</dbReference>
<gene>
    <name evidence="2" type="primary">LOC125506004</name>
</gene>
<proteinExistence type="predicted"/>
<sequence>NDDPAGRQPRNSCCFISFFHPSQRSQGEERKGVIFFRGGEWKEIDRSRTEDVHGPIPGAGQEDLARHRLPPRPPANSRAEEAEEGGEDVRVPRRAHHVGDAEGDGLPSAPGGEGGRRRRGRRGGRRRQEEEGGVEPLRLLLLRLLSSTGCDR</sequence>
<organism evidence="2 3">
    <name type="scientific">Triticum urartu</name>
    <name type="common">Red wild einkorn</name>
    <name type="synonym">Crithodium urartu</name>
    <dbReference type="NCBI Taxonomy" id="4572"/>
    <lineage>
        <taxon>Eukaryota</taxon>
        <taxon>Viridiplantae</taxon>
        <taxon>Streptophyta</taxon>
        <taxon>Embryophyta</taxon>
        <taxon>Tracheophyta</taxon>
        <taxon>Spermatophyta</taxon>
        <taxon>Magnoliopsida</taxon>
        <taxon>Liliopsida</taxon>
        <taxon>Poales</taxon>
        <taxon>Poaceae</taxon>
        <taxon>BOP clade</taxon>
        <taxon>Pooideae</taxon>
        <taxon>Triticodae</taxon>
        <taxon>Triticeae</taxon>
        <taxon>Triticinae</taxon>
        <taxon>Triticum</taxon>
    </lineage>
</organism>
<accession>A0A8R7UKF1</accession>
<feature type="region of interest" description="Disordered" evidence="1">
    <location>
        <begin position="42"/>
        <end position="137"/>
    </location>
</feature>
<evidence type="ECO:0000256" key="1">
    <source>
        <dbReference type="SAM" id="MobiDB-lite"/>
    </source>
</evidence>
<feature type="compositionally biased region" description="Basic and acidic residues" evidence="1">
    <location>
        <begin position="42"/>
        <end position="53"/>
    </location>
</feature>
<protein>
    <submittedName>
        <fullName evidence="2">Uncharacterized protein</fullName>
    </submittedName>
</protein>
<reference evidence="2" key="3">
    <citation type="submission" date="2022-06" db="UniProtKB">
        <authorList>
            <consortium name="EnsemblPlants"/>
        </authorList>
    </citation>
    <scope>IDENTIFICATION</scope>
</reference>
<dbReference type="AlphaFoldDB" id="A0A8R7UKF1"/>
<name>A0A8R7UKF1_TRIUA</name>
<evidence type="ECO:0000313" key="3">
    <source>
        <dbReference type="Proteomes" id="UP000015106"/>
    </source>
</evidence>
<dbReference type="EnsemblPlants" id="TuG1812G0500004246.01.T01">
    <property type="protein sequence ID" value="TuG1812G0500004246.01.T01"/>
    <property type="gene ID" value="TuG1812G0500004246.01"/>
</dbReference>
<keyword evidence="3" id="KW-1185">Reference proteome</keyword>
<evidence type="ECO:0000313" key="2">
    <source>
        <dbReference type="EnsemblPlants" id="TuG1812G0500004246.01.T01"/>
    </source>
</evidence>
<reference evidence="2" key="2">
    <citation type="submission" date="2018-03" db="EMBL/GenBank/DDBJ databases">
        <title>The Triticum urartu genome reveals the dynamic nature of wheat genome evolution.</title>
        <authorList>
            <person name="Ling H."/>
            <person name="Ma B."/>
            <person name="Shi X."/>
            <person name="Liu H."/>
            <person name="Dong L."/>
            <person name="Sun H."/>
            <person name="Cao Y."/>
            <person name="Gao Q."/>
            <person name="Zheng S."/>
            <person name="Li Y."/>
            <person name="Yu Y."/>
            <person name="Du H."/>
            <person name="Qi M."/>
            <person name="Li Y."/>
            <person name="Yu H."/>
            <person name="Cui Y."/>
            <person name="Wang N."/>
            <person name="Chen C."/>
            <person name="Wu H."/>
            <person name="Zhao Y."/>
            <person name="Zhang J."/>
            <person name="Li Y."/>
            <person name="Zhou W."/>
            <person name="Zhang B."/>
            <person name="Hu W."/>
            <person name="Eijk M."/>
            <person name="Tang J."/>
            <person name="Witsenboer H."/>
            <person name="Zhao S."/>
            <person name="Li Z."/>
            <person name="Zhang A."/>
            <person name="Wang D."/>
            <person name="Liang C."/>
        </authorList>
    </citation>
    <scope>NUCLEOTIDE SEQUENCE [LARGE SCALE GENOMIC DNA]</scope>
    <source>
        <strain evidence="2">cv. G1812</strain>
    </source>
</reference>
<feature type="compositionally biased region" description="Basic residues" evidence="1">
    <location>
        <begin position="116"/>
        <end position="125"/>
    </location>
</feature>
<reference evidence="3" key="1">
    <citation type="journal article" date="2013" name="Nature">
        <title>Draft genome of the wheat A-genome progenitor Triticum urartu.</title>
        <authorList>
            <person name="Ling H.Q."/>
            <person name="Zhao S."/>
            <person name="Liu D."/>
            <person name="Wang J."/>
            <person name="Sun H."/>
            <person name="Zhang C."/>
            <person name="Fan H."/>
            <person name="Li D."/>
            <person name="Dong L."/>
            <person name="Tao Y."/>
            <person name="Gao C."/>
            <person name="Wu H."/>
            <person name="Li Y."/>
            <person name="Cui Y."/>
            <person name="Guo X."/>
            <person name="Zheng S."/>
            <person name="Wang B."/>
            <person name="Yu K."/>
            <person name="Liang Q."/>
            <person name="Yang W."/>
            <person name="Lou X."/>
            <person name="Chen J."/>
            <person name="Feng M."/>
            <person name="Jian J."/>
            <person name="Zhang X."/>
            <person name="Luo G."/>
            <person name="Jiang Y."/>
            <person name="Liu J."/>
            <person name="Wang Z."/>
            <person name="Sha Y."/>
            <person name="Zhang B."/>
            <person name="Wu H."/>
            <person name="Tang D."/>
            <person name="Shen Q."/>
            <person name="Xue P."/>
            <person name="Zou S."/>
            <person name="Wang X."/>
            <person name="Liu X."/>
            <person name="Wang F."/>
            <person name="Yang Y."/>
            <person name="An X."/>
            <person name="Dong Z."/>
            <person name="Zhang K."/>
            <person name="Zhang X."/>
            <person name="Luo M.C."/>
            <person name="Dvorak J."/>
            <person name="Tong Y."/>
            <person name="Wang J."/>
            <person name="Yang H."/>
            <person name="Li Z."/>
            <person name="Wang D."/>
            <person name="Zhang A."/>
            <person name="Wang J."/>
        </authorList>
    </citation>
    <scope>NUCLEOTIDE SEQUENCE</scope>
    <source>
        <strain evidence="3">cv. G1812</strain>
    </source>
</reference>
<dbReference type="Proteomes" id="UP000015106">
    <property type="component" value="Chromosome 5"/>
</dbReference>